<proteinExistence type="inferred from homology"/>
<evidence type="ECO:0000256" key="3">
    <source>
        <dbReference type="ARBA" id="ARBA00005582"/>
    </source>
</evidence>
<evidence type="ECO:0000256" key="4">
    <source>
        <dbReference type="ARBA" id="ARBA00022723"/>
    </source>
</evidence>
<keyword evidence="5" id="KW-0378">Hydrolase</keyword>
<dbReference type="Pfam" id="PF00293">
    <property type="entry name" value="NUDIX"/>
    <property type="match status" value="1"/>
</dbReference>
<name>A0AA36H4C9_CYLNA</name>
<keyword evidence="6" id="KW-0460">Magnesium</keyword>
<dbReference type="GO" id="GO:0005739">
    <property type="term" value="C:mitochondrion"/>
    <property type="evidence" value="ECO:0007669"/>
    <property type="project" value="TreeGrafter"/>
</dbReference>
<dbReference type="Proteomes" id="UP001176961">
    <property type="component" value="Unassembled WGS sequence"/>
</dbReference>
<dbReference type="AlphaFoldDB" id="A0AA36H4C9"/>
<feature type="domain" description="Nudix hydrolase" evidence="8">
    <location>
        <begin position="3"/>
        <end position="174"/>
    </location>
</feature>
<evidence type="ECO:0000313" key="10">
    <source>
        <dbReference type="Proteomes" id="UP001176961"/>
    </source>
</evidence>
<sequence length="285" mass="32259">MVAWKAASSIIVVSSTTGRVLVMRRGPTAKFMPNAVVFPGGVAITADEKMGPPTKVAALRELFEETGLLIGQNESASTSSELQDLQLKTRDNPKLFKLACPDPPVNDLIEWNTWLTPSSYKQRFMTSFFLVRVNGEPDIRICEKEMSHYSWSDPKDCLLKGSTGEVILPPPQVYELSRIAQTPTEKLHLFGNTTHIFCPQTITWPDGKKITNVLPGDHLYIENDCFKQPPRSLTEDEVRVDLHKATHRQEFKSKPLYALCRLYMHNLPEKYRTALHQFEADTSKL</sequence>
<gene>
    <name evidence="9" type="ORF">CYNAS_LOCUS15534</name>
</gene>
<evidence type="ECO:0000256" key="7">
    <source>
        <dbReference type="ARBA" id="ARBA00023211"/>
    </source>
</evidence>
<evidence type="ECO:0000256" key="5">
    <source>
        <dbReference type="ARBA" id="ARBA00022801"/>
    </source>
</evidence>
<accession>A0AA36H4C9</accession>
<dbReference type="PANTHER" id="PTHR12318">
    <property type="entry name" value="TESTOSTERONE-REGULATED PROTEIN RP2"/>
    <property type="match status" value="1"/>
</dbReference>
<reference evidence="9" key="1">
    <citation type="submission" date="2023-07" db="EMBL/GenBank/DDBJ databases">
        <authorList>
            <consortium name="CYATHOMIX"/>
        </authorList>
    </citation>
    <scope>NUCLEOTIDE SEQUENCE</scope>
    <source>
        <strain evidence="9">N/A</strain>
    </source>
</reference>
<comment type="similarity">
    <text evidence="3">Belongs to the Nudix hydrolase family.</text>
</comment>
<comment type="cofactor">
    <cofactor evidence="1">
        <name>Mn(2+)</name>
        <dbReference type="ChEBI" id="CHEBI:29035"/>
    </cofactor>
</comment>
<comment type="cofactor">
    <cofactor evidence="2">
        <name>Mg(2+)</name>
        <dbReference type="ChEBI" id="CHEBI:18420"/>
    </cofactor>
</comment>
<dbReference type="GO" id="GO:0046872">
    <property type="term" value="F:metal ion binding"/>
    <property type="evidence" value="ECO:0007669"/>
    <property type="project" value="UniProtKB-KW"/>
</dbReference>
<comment type="caution">
    <text evidence="9">The sequence shown here is derived from an EMBL/GenBank/DDBJ whole genome shotgun (WGS) entry which is preliminary data.</text>
</comment>
<dbReference type="InterPro" id="IPR015797">
    <property type="entry name" value="NUDIX_hydrolase-like_dom_sf"/>
</dbReference>
<dbReference type="PANTHER" id="PTHR12318:SF0">
    <property type="entry name" value="ACYL-COENZYME A DIPHOSPHATASE NUDT19"/>
    <property type="match status" value="1"/>
</dbReference>
<dbReference type="GO" id="GO:0016818">
    <property type="term" value="F:hydrolase activity, acting on acid anhydrides, in phosphorus-containing anhydrides"/>
    <property type="evidence" value="ECO:0007669"/>
    <property type="project" value="InterPro"/>
</dbReference>
<evidence type="ECO:0000256" key="1">
    <source>
        <dbReference type="ARBA" id="ARBA00001936"/>
    </source>
</evidence>
<dbReference type="CDD" id="cd18870">
    <property type="entry name" value="NUDIX_AcylCoAdiphos_Nudt19"/>
    <property type="match status" value="1"/>
</dbReference>
<evidence type="ECO:0000313" key="9">
    <source>
        <dbReference type="EMBL" id="CAJ0603551.1"/>
    </source>
</evidence>
<dbReference type="InterPro" id="IPR000086">
    <property type="entry name" value="NUDIX_hydrolase_dom"/>
</dbReference>
<dbReference type="Gene3D" id="3.90.79.10">
    <property type="entry name" value="Nucleoside Triphosphate Pyrophosphohydrolase"/>
    <property type="match status" value="1"/>
</dbReference>
<keyword evidence="10" id="KW-1185">Reference proteome</keyword>
<dbReference type="InterPro" id="IPR039121">
    <property type="entry name" value="NUDT19"/>
</dbReference>
<dbReference type="PROSITE" id="PS51462">
    <property type="entry name" value="NUDIX"/>
    <property type="match status" value="1"/>
</dbReference>
<evidence type="ECO:0000256" key="2">
    <source>
        <dbReference type="ARBA" id="ARBA00001946"/>
    </source>
</evidence>
<evidence type="ECO:0000256" key="6">
    <source>
        <dbReference type="ARBA" id="ARBA00022842"/>
    </source>
</evidence>
<dbReference type="SUPFAM" id="SSF55811">
    <property type="entry name" value="Nudix"/>
    <property type="match status" value="1"/>
</dbReference>
<protein>
    <recommendedName>
        <fullName evidence="8">Nudix hydrolase domain-containing protein</fullName>
    </recommendedName>
</protein>
<keyword evidence="7" id="KW-0464">Manganese</keyword>
<evidence type="ECO:0000259" key="8">
    <source>
        <dbReference type="PROSITE" id="PS51462"/>
    </source>
</evidence>
<keyword evidence="4" id="KW-0479">Metal-binding</keyword>
<dbReference type="EMBL" id="CATQJL010000305">
    <property type="protein sequence ID" value="CAJ0603551.1"/>
    <property type="molecule type" value="Genomic_DNA"/>
</dbReference>
<organism evidence="9 10">
    <name type="scientific">Cylicocyclus nassatus</name>
    <name type="common">Nematode worm</name>
    <dbReference type="NCBI Taxonomy" id="53992"/>
    <lineage>
        <taxon>Eukaryota</taxon>
        <taxon>Metazoa</taxon>
        <taxon>Ecdysozoa</taxon>
        <taxon>Nematoda</taxon>
        <taxon>Chromadorea</taxon>
        <taxon>Rhabditida</taxon>
        <taxon>Rhabditina</taxon>
        <taxon>Rhabditomorpha</taxon>
        <taxon>Strongyloidea</taxon>
        <taxon>Strongylidae</taxon>
        <taxon>Cylicocyclus</taxon>
    </lineage>
</organism>